<reference evidence="3" key="2">
    <citation type="submission" date="2020-09" db="EMBL/GenBank/DDBJ databases">
        <authorList>
            <person name="Sun Q."/>
            <person name="Ohkuma M."/>
        </authorList>
    </citation>
    <scope>NUCLEOTIDE SEQUENCE</scope>
    <source>
        <strain evidence="3">JCM 17820</strain>
    </source>
</reference>
<feature type="domain" description="DUF7350" evidence="2">
    <location>
        <begin position="227"/>
        <end position="348"/>
    </location>
</feature>
<dbReference type="AlphaFoldDB" id="A0A830GFR4"/>
<dbReference type="PROSITE" id="PS51257">
    <property type="entry name" value="PROKAR_LIPOPROTEIN"/>
    <property type="match status" value="1"/>
</dbReference>
<evidence type="ECO:0000313" key="3">
    <source>
        <dbReference type="EMBL" id="GGN85514.1"/>
    </source>
</evidence>
<dbReference type="InterPro" id="IPR055774">
    <property type="entry name" value="DUF7350"/>
</dbReference>
<dbReference type="InterPro" id="IPR038482">
    <property type="entry name" value="Tp34-type_sf"/>
</dbReference>
<sequence>MNRRRFLASTGLAGASLVAGCGSFQSQSTRSPPLVENRPDATYRPTHVEGMGMAGMAQAGDYMVGLGYSFPHRFWTVTGTDTERVDIRDADSIHLMATVWDPETEMVLPISAGVAITIERDGETVDEKSPWPMISQSMGFHYGDNYELDGDGLYTVRVRVNAVSDRRLGAFAGRFDDAAETSVEFDFAQSALDELSYEAFSETQGERGAVDLMEMSMRPVSQTPVADELPGTLLGTKKGSDGVYAATWLSEADFLADGESYLAVSVRTPYNRVPLPMMSLDGTVETGGETVFDDALGAALHPDLGYHYGAVVETAESDPSVGVDVVAPSQTSRHEGYETAFLATPSFSF</sequence>
<comment type="caution">
    <text evidence="3">The sequence shown here is derived from an EMBL/GenBank/DDBJ whole genome shotgun (WGS) entry which is preliminary data.</text>
</comment>
<dbReference type="Proteomes" id="UP000605784">
    <property type="component" value="Unassembled WGS sequence"/>
</dbReference>
<evidence type="ECO:0000259" key="2">
    <source>
        <dbReference type="Pfam" id="PF24041"/>
    </source>
</evidence>
<evidence type="ECO:0000313" key="4">
    <source>
        <dbReference type="Proteomes" id="UP000605784"/>
    </source>
</evidence>
<keyword evidence="4" id="KW-1185">Reference proteome</keyword>
<name>A0A830GFR4_9EURY</name>
<organism evidence="3 4">
    <name type="scientific">Haloarcula pellucida</name>
    <dbReference type="NCBI Taxonomy" id="1427151"/>
    <lineage>
        <taxon>Archaea</taxon>
        <taxon>Methanobacteriati</taxon>
        <taxon>Methanobacteriota</taxon>
        <taxon>Stenosarchaea group</taxon>
        <taxon>Halobacteria</taxon>
        <taxon>Halobacteriales</taxon>
        <taxon>Haloarculaceae</taxon>
        <taxon>Haloarcula</taxon>
    </lineage>
</organism>
<keyword evidence="1" id="KW-0732">Signal</keyword>
<evidence type="ECO:0000256" key="1">
    <source>
        <dbReference type="ARBA" id="ARBA00022729"/>
    </source>
</evidence>
<dbReference type="EMBL" id="BMOU01000001">
    <property type="protein sequence ID" value="GGN85514.1"/>
    <property type="molecule type" value="Genomic_DNA"/>
</dbReference>
<accession>A0A830GFR4</accession>
<reference evidence="3" key="1">
    <citation type="journal article" date="2014" name="Int. J. Syst. Evol. Microbiol.">
        <title>Complete genome sequence of Corynebacterium casei LMG S-19264T (=DSM 44701T), isolated from a smear-ripened cheese.</title>
        <authorList>
            <consortium name="US DOE Joint Genome Institute (JGI-PGF)"/>
            <person name="Walter F."/>
            <person name="Albersmeier A."/>
            <person name="Kalinowski J."/>
            <person name="Ruckert C."/>
        </authorList>
    </citation>
    <scope>NUCLEOTIDE SEQUENCE</scope>
    <source>
        <strain evidence="3">JCM 17820</strain>
    </source>
</reference>
<dbReference type="Pfam" id="PF24041">
    <property type="entry name" value="DUF7350"/>
    <property type="match status" value="1"/>
</dbReference>
<protein>
    <submittedName>
        <fullName evidence="3">Iron transporter</fullName>
    </submittedName>
</protein>
<proteinExistence type="predicted"/>
<gene>
    <name evidence="3" type="ORF">GCM10009030_02050</name>
</gene>
<dbReference type="Pfam" id="PF10634">
    <property type="entry name" value="Iron_transport"/>
    <property type="match status" value="1"/>
</dbReference>
<dbReference type="Gene3D" id="2.60.40.2480">
    <property type="entry name" value="Periplasmic metal-binding protein Tp34-type"/>
    <property type="match status" value="1"/>
</dbReference>
<dbReference type="InterPro" id="IPR018470">
    <property type="entry name" value="Metal-bd_Tp34-typ"/>
</dbReference>
<dbReference type="RefSeq" id="WP_188993738.1">
    <property type="nucleotide sequence ID" value="NZ_BMOU01000001.1"/>
</dbReference>